<sequence length="212" mass="23000">MTELGDSLDRLGTSHVDIALVHDPERAIPQVIDETVPALLSMRDEGLITAVGVGMNYWQPLAEIVDRCDVDVVMLAGRWTLLDRSGEPLLDLCGRRGVSVLAAAPFNSGILAQATPSERDMFDYAPVSGPVLRRARELAALCRAADVELPHVAIRFPLRHPAVASVVAGMAGPDQVRGAAQRMARPVPEPLWRRLRPTVPLPDGTFSRPPPR</sequence>
<dbReference type="RefSeq" id="WP_393176698.1">
    <property type="nucleotide sequence ID" value="NZ_JBICRM010000054.1"/>
</dbReference>
<evidence type="ECO:0000313" key="2">
    <source>
        <dbReference type="EMBL" id="MFG1710688.1"/>
    </source>
</evidence>
<dbReference type="EMBL" id="JBICRM010000054">
    <property type="protein sequence ID" value="MFG1710688.1"/>
    <property type="molecule type" value="Genomic_DNA"/>
</dbReference>
<feature type="domain" description="NADP-dependent oxidoreductase" evidence="1">
    <location>
        <begin position="3"/>
        <end position="188"/>
    </location>
</feature>
<reference evidence="2 3" key="1">
    <citation type="submission" date="2024-10" db="EMBL/GenBank/DDBJ databases">
        <authorList>
            <person name="Topkara A.R."/>
            <person name="Saygin H."/>
        </authorList>
    </citation>
    <scope>NUCLEOTIDE SEQUENCE [LARGE SCALE GENOMIC DNA]</scope>
    <source>
        <strain evidence="2 3">M3C6</strain>
    </source>
</reference>
<dbReference type="Gene3D" id="3.20.20.100">
    <property type="entry name" value="NADP-dependent oxidoreductase domain"/>
    <property type="match status" value="1"/>
</dbReference>
<organism evidence="2 3">
    <name type="scientific">Nonomuraea marmarensis</name>
    <dbReference type="NCBI Taxonomy" id="3351344"/>
    <lineage>
        <taxon>Bacteria</taxon>
        <taxon>Bacillati</taxon>
        <taxon>Actinomycetota</taxon>
        <taxon>Actinomycetes</taxon>
        <taxon>Streptosporangiales</taxon>
        <taxon>Streptosporangiaceae</taxon>
        <taxon>Nonomuraea</taxon>
    </lineage>
</organism>
<dbReference type="InterPro" id="IPR023210">
    <property type="entry name" value="NADP_OxRdtase_dom"/>
</dbReference>
<dbReference type="PANTHER" id="PTHR42686:SF1">
    <property type="entry name" value="GH17980P-RELATED"/>
    <property type="match status" value="1"/>
</dbReference>
<accession>A0ABW7ATC1</accession>
<name>A0ABW7ATC1_9ACTN</name>
<comment type="caution">
    <text evidence="2">The sequence shown here is derived from an EMBL/GenBank/DDBJ whole genome shotgun (WGS) entry which is preliminary data.</text>
</comment>
<dbReference type="SUPFAM" id="SSF51430">
    <property type="entry name" value="NAD(P)-linked oxidoreductase"/>
    <property type="match status" value="1"/>
</dbReference>
<dbReference type="InterPro" id="IPR036812">
    <property type="entry name" value="NAD(P)_OxRdtase_dom_sf"/>
</dbReference>
<gene>
    <name evidence="2" type="ORF">ACFLIM_46750</name>
</gene>
<dbReference type="Proteomes" id="UP001603978">
    <property type="component" value="Unassembled WGS sequence"/>
</dbReference>
<dbReference type="Pfam" id="PF00248">
    <property type="entry name" value="Aldo_ket_red"/>
    <property type="match status" value="1"/>
</dbReference>
<dbReference type="InterPro" id="IPR020471">
    <property type="entry name" value="AKR"/>
</dbReference>
<keyword evidence="3" id="KW-1185">Reference proteome</keyword>
<evidence type="ECO:0000313" key="3">
    <source>
        <dbReference type="Proteomes" id="UP001603978"/>
    </source>
</evidence>
<evidence type="ECO:0000259" key="1">
    <source>
        <dbReference type="Pfam" id="PF00248"/>
    </source>
</evidence>
<dbReference type="PANTHER" id="PTHR42686">
    <property type="entry name" value="GH17980P-RELATED"/>
    <property type="match status" value="1"/>
</dbReference>
<proteinExistence type="predicted"/>
<protein>
    <submittedName>
        <fullName evidence="2">Aldo/keto reductase</fullName>
    </submittedName>
</protein>